<organism evidence="1 2">
    <name type="scientific">Clostridium cadaveris</name>
    <dbReference type="NCBI Taxonomy" id="1529"/>
    <lineage>
        <taxon>Bacteria</taxon>
        <taxon>Bacillati</taxon>
        <taxon>Bacillota</taxon>
        <taxon>Clostridia</taxon>
        <taxon>Eubacteriales</taxon>
        <taxon>Clostridiaceae</taxon>
        <taxon>Clostridium</taxon>
    </lineage>
</organism>
<dbReference type="AlphaFoldDB" id="A0A1I2JVU8"/>
<sequence length="146" mass="17218">MKQNHKDLDFEKFIHIFNTEGKKAAKEFVSLNTSINYDYFVRLLKKYTGYVYNRTFKRYELPTTIETPFISIEDLFNKDNDDATKIVASIPKKIHYKDPIDALNIDILQDRLIELSKYITISQSSKTIEINLVRLRENGYDIDVIN</sequence>
<evidence type="ECO:0000313" key="2">
    <source>
        <dbReference type="Proteomes" id="UP000182135"/>
    </source>
</evidence>
<evidence type="ECO:0000313" key="1">
    <source>
        <dbReference type="EMBL" id="SFF58178.1"/>
    </source>
</evidence>
<dbReference type="EMBL" id="FOOE01000003">
    <property type="protein sequence ID" value="SFF58178.1"/>
    <property type="molecule type" value="Genomic_DNA"/>
</dbReference>
<reference evidence="1 2" key="1">
    <citation type="submission" date="2016-10" db="EMBL/GenBank/DDBJ databases">
        <authorList>
            <person name="de Groot N.N."/>
        </authorList>
    </citation>
    <scope>NUCLEOTIDE SEQUENCE [LARGE SCALE GENOMIC DNA]</scope>
    <source>
        <strain evidence="1 2">NLAE-zl-G419</strain>
    </source>
</reference>
<name>A0A1I2JVU8_9CLOT</name>
<keyword evidence="2" id="KW-1185">Reference proteome</keyword>
<accession>A0A1I2JVU8</accession>
<protein>
    <submittedName>
        <fullName evidence="1">Uncharacterized protein</fullName>
    </submittedName>
</protein>
<gene>
    <name evidence="1" type="ORF">SAMN04487885_103131</name>
</gene>
<dbReference type="Proteomes" id="UP000182135">
    <property type="component" value="Unassembled WGS sequence"/>
</dbReference>
<proteinExistence type="predicted"/>
<dbReference type="STRING" id="1529.SAMN04487885_103131"/>